<feature type="domain" description="DUF7729" evidence="3">
    <location>
        <begin position="194"/>
        <end position="413"/>
    </location>
</feature>
<dbReference type="PANTHER" id="PTHR39460:SF1">
    <property type="entry name" value="C6 TRANSCRIPTION FACTOR"/>
    <property type="match status" value="1"/>
</dbReference>
<accession>A0ABR2ZKZ4</accession>
<proteinExistence type="predicted"/>
<sequence length="441" mass="47857">MFTPPSSPLPSPGKEKDPMDAAGAALLGANLRDQVNSERVEKEAEKSEIVEEWRERHSNKKRTARLRTITATMIIPAITLTFFFFRINPFFWSPTPDVPVVLNTDENDSALHPPVHQFNPHVPHSPLNHIPRRDHDYIEKRASVSTASSLSNSATVLQTASASNTESSPTATLPPVTGQAIPTVPSTPPNLPTPFPQPFDSDFGQNFSAQSCYDFLMNMTNTQPFRTCRPFGMLVTGSDSFSDASLSLETLNSIMWGTCNTNTPYPECIDNVNWFSTTIQSACSKELSDRNPRVVSVLGALQSYPLYRRVGCLVDPGSNTYCYLNAVHNSNPSDVYLYNIGLGKRFPTGGKANPTCSACSRQVINVYSDALGNGTGIDKALLGDMAQTNLQNALPPAVQTWRDSCGSSFATATISGGARIFPQALSLSLVVAIVTFLVLGS</sequence>
<name>A0ABR2ZKZ4_9AGAR</name>
<organism evidence="4 5">
    <name type="scientific">Marasmius tenuissimus</name>
    <dbReference type="NCBI Taxonomy" id="585030"/>
    <lineage>
        <taxon>Eukaryota</taxon>
        <taxon>Fungi</taxon>
        <taxon>Dikarya</taxon>
        <taxon>Basidiomycota</taxon>
        <taxon>Agaricomycotina</taxon>
        <taxon>Agaricomycetes</taxon>
        <taxon>Agaricomycetidae</taxon>
        <taxon>Agaricales</taxon>
        <taxon>Marasmiineae</taxon>
        <taxon>Marasmiaceae</taxon>
        <taxon>Marasmius</taxon>
    </lineage>
</organism>
<evidence type="ECO:0000256" key="2">
    <source>
        <dbReference type="SAM" id="Phobius"/>
    </source>
</evidence>
<gene>
    <name evidence="4" type="ORF">AAF712_011126</name>
</gene>
<evidence type="ECO:0000259" key="3">
    <source>
        <dbReference type="Pfam" id="PF24855"/>
    </source>
</evidence>
<feature type="transmembrane region" description="Helical" evidence="2">
    <location>
        <begin position="64"/>
        <end position="85"/>
    </location>
</feature>
<evidence type="ECO:0000313" key="5">
    <source>
        <dbReference type="Proteomes" id="UP001437256"/>
    </source>
</evidence>
<dbReference type="Pfam" id="PF24855">
    <property type="entry name" value="DUF7729"/>
    <property type="match status" value="1"/>
</dbReference>
<evidence type="ECO:0000313" key="4">
    <source>
        <dbReference type="EMBL" id="KAL0062048.1"/>
    </source>
</evidence>
<evidence type="ECO:0000256" key="1">
    <source>
        <dbReference type="SAM" id="MobiDB-lite"/>
    </source>
</evidence>
<feature type="compositionally biased region" description="Pro residues" evidence="1">
    <location>
        <begin position="185"/>
        <end position="197"/>
    </location>
</feature>
<dbReference type="Proteomes" id="UP001437256">
    <property type="component" value="Unassembled WGS sequence"/>
</dbReference>
<feature type="compositionally biased region" description="Pro residues" evidence="1">
    <location>
        <begin position="1"/>
        <end position="11"/>
    </location>
</feature>
<feature type="compositionally biased region" description="Polar residues" evidence="1">
    <location>
        <begin position="158"/>
        <end position="171"/>
    </location>
</feature>
<feature type="region of interest" description="Disordered" evidence="1">
    <location>
        <begin position="158"/>
        <end position="200"/>
    </location>
</feature>
<keyword evidence="2" id="KW-0472">Membrane</keyword>
<keyword evidence="2" id="KW-0812">Transmembrane</keyword>
<dbReference type="EMBL" id="JBBXMP010000116">
    <property type="protein sequence ID" value="KAL0062048.1"/>
    <property type="molecule type" value="Genomic_DNA"/>
</dbReference>
<reference evidence="4 5" key="1">
    <citation type="submission" date="2024-05" db="EMBL/GenBank/DDBJ databases">
        <title>A draft genome resource for the thread blight pathogen Marasmius tenuissimus strain MS-2.</title>
        <authorList>
            <person name="Yulfo-Soto G.E."/>
            <person name="Baruah I.K."/>
            <person name="Amoako-Attah I."/>
            <person name="Bukari Y."/>
            <person name="Meinhardt L.W."/>
            <person name="Bailey B.A."/>
            <person name="Cohen S.P."/>
        </authorList>
    </citation>
    <scope>NUCLEOTIDE SEQUENCE [LARGE SCALE GENOMIC DNA]</scope>
    <source>
        <strain evidence="4 5">MS-2</strain>
    </source>
</reference>
<keyword evidence="5" id="KW-1185">Reference proteome</keyword>
<dbReference type="PANTHER" id="PTHR39460">
    <property type="entry name" value="EXPRESSED PROTEIN"/>
    <property type="match status" value="1"/>
</dbReference>
<protein>
    <recommendedName>
        <fullName evidence="3">DUF7729 domain-containing protein</fullName>
    </recommendedName>
</protein>
<comment type="caution">
    <text evidence="4">The sequence shown here is derived from an EMBL/GenBank/DDBJ whole genome shotgun (WGS) entry which is preliminary data.</text>
</comment>
<keyword evidence="2" id="KW-1133">Transmembrane helix</keyword>
<feature type="region of interest" description="Disordered" evidence="1">
    <location>
        <begin position="1"/>
        <end position="20"/>
    </location>
</feature>
<dbReference type="InterPro" id="IPR056146">
    <property type="entry name" value="DUF7729"/>
</dbReference>